<dbReference type="EMBL" id="JAQIZT010000011">
    <property type="protein sequence ID" value="KAJ6979975.1"/>
    <property type="molecule type" value="Genomic_DNA"/>
</dbReference>
<proteinExistence type="predicted"/>
<dbReference type="Proteomes" id="UP001164929">
    <property type="component" value="Chromosome 11"/>
</dbReference>
<evidence type="ECO:0000313" key="2">
    <source>
        <dbReference type="Proteomes" id="UP001164929"/>
    </source>
</evidence>
<organism evidence="1 2">
    <name type="scientific">Populus alba x Populus x berolinensis</name>
    <dbReference type="NCBI Taxonomy" id="444605"/>
    <lineage>
        <taxon>Eukaryota</taxon>
        <taxon>Viridiplantae</taxon>
        <taxon>Streptophyta</taxon>
        <taxon>Embryophyta</taxon>
        <taxon>Tracheophyta</taxon>
        <taxon>Spermatophyta</taxon>
        <taxon>Magnoliopsida</taxon>
        <taxon>eudicotyledons</taxon>
        <taxon>Gunneridae</taxon>
        <taxon>Pentapetalae</taxon>
        <taxon>rosids</taxon>
        <taxon>fabids</taxon>
        <taxon>Malpighiales</taxon>
        <taxon>Salicaceae</taxon>
        <taxon>Saliceae</taxon>
        <taxon>Populus</taxon>
    </lineage>
</organism>
<evidence type="ECO:0000313" key="1">
    <source>
        <dbReference type="EMBL" id="KAJ6979975.1"/>
    </source>
</evidence>
<sequence length="51" mass="5452">MDFHRNDFDLIHVNGPSLLLPATASSLSANPPVWVDGRSPVALLAAENVLL</sequence>
<keyword evidence="2" id="KW-1185">Reference proteome</keyword>
<protein>
    <submittedName>
        <fullName evidence="1">Uncharacterized protein</fullName>
    </submittedName>
</protein>
<reference evidence="1" key="1">
    <citation type="journal article" date="2023" name="Mol. Ecol. Resour.">
        <title>Chromosome-level genome assembly of a triploid poplar Populus alba 'Berolinensis'.</title>
        <authorList>
            <person name="Chen S."/>
            <person name="Yu Y."/>
            <person name="Wang X."/>
            <person name="Wang S."/>
            <person name="Zhang T."/>
            <person name="Zhou Y."/>
            <person name="He R."/>
            <person name="Meng N."/>
            <person name="Wang Y."/>
            <person name="Liu W."/>
            <person name="Liu Z."/>
            <person name="Liu J."/>
            <person name="Guo Q."/>
            <person name="Huang H."/>
            <person name="Sederoff R.R."/>
            <person name="Wang G."/>
            <person name="Qu G."/>
            <person name="Chen S."/>
        </authorList>
    </citation>
    <scope>NUCLEOTIDE SEQUENCE</scope>
    <source>
        <strain evidence="1">SC-2020</strain>
    </source>
</reference>
<gene>
    <name evidence="1" type="ORF">NC653_027950</name>
</gene>
<name>A0AAD6M6T5_9ROSI</name>
<dbReference type="AlphaFoldDB" id="A0AAD6M6T5"/>
<accession>A0AAD6M6T5</accession>
<comment type="caution">
    <text evidence="1">The sequence shown here is derived from an EMBL/GenBank/DDBJ whole genome shotgun (WGS) entry which is preliminary data.</text>
</comment>